<comment type="caution">
    <text evidence="3">The sequence shown here is derived from an EMBL/GenBank/DDBJ whole genome shotgun (WGS) entry which is preliminary data.</text>
</comment>
<dbReference type="Gene3D" id="1.25.40.20">
    <property type="entry name" value="Ankyrin repeat-containing domain"/>
    <property type="match status" value="1"/>
</dbReference>
<dbReference type="EMBL" id="CAJOBI010332441">
    <property type="protein sequence ID" value="CAF5200725.1"/>
    <property type="molecule type" value="Genomic_DNA"/>
</dbReference>
<name>A0A8S3INX2_9BILA</name>
<dbReference type="Proteomes" id="UP000681967">
    <property type="component" value="Unassembled WGS sequence"/>
</dbReference>
<gene>
    <name evidence="2" type="ORF">BYL167_LOCUS67357</name>
    <name evidence="4" type="ORF">GIL414_LOCUS76957</name>
    <name evidence="3" type="ORF">SMN809_LOCUS75415</name>
</gene>
<dbReference type="Proteomes" id="UP000681720">
    <property type="component" value="Unassembled WGS sequence"/>
</dbReference>
<dbReference type="PANTHER" id="PTHR24179:SF29">
    <property type="entry name" value="LD46604P"/>
    <property type="match status" value="1"/>
</dbReference>
<dbReference type="InterPro" id="IPR051226">
    <property type="entry name" value="PP1_Regulatory_Subunit"/>
</dbReference>
<dbReference type="InterPro" id="IPR036770">
    <property type="entry name" value="Ankyrin_rpt-contain_sf"/>
</dbReference>
<proteinExistence type="predicted"/>
<accession>A0A8S3INX2</accession>
<sequence>TCGHLQICRMLIENGAELLGLNADGNMPYDICDDEITLDYIETQMDRIGITQDMIDKARGQVEHQMLIDLQNLVKTKSQGSLRSIDDILSYRNTEGATPLHIA</sequence>
<evidence type="ECO:0000256" key="1">
    <source>
        <dbReference type="ARBA" id="ARBA00022737"/>
    </source>
</evidence>
<organism evidence="3 5">
    <name type="scientific">Rotaria magnacalcarata</name>
    <dbReference type="NCBI Taxonomy" id="392030"/>
    <lineage>
        <taxon>Eukaryota</taxon>
        <taxon>Metazoa</taxon>
        <taxon>Spiralia</taxon>
        <taxon>Gnathifera</taxon>
        <taxon>Rotifera</taxon>
        <taxon>Eurotatoria</taxon>
        <taxon>Bdelloidea</taxon>
        <taxon>Philodinida</taxon>
        <taxon>Philodinidae</taxon>
        <taxon>Rotaria</taxon>
    </lineage>
</organism>
<dbReference type="EMBL" id="CAJOBH010245318">
    <property type="protein sequence ID" value="CAF5123086.1"/>
    <property type="molecule type" value="Genomic_DNA"/>
</dbReference>
<reference evidence="3" key="1">
    <citation type="submission" date="2021-02" db="EMBL/GenBank/DDBJ databases">
        <authorList>
            <person name="Nowell W R."/>
        </authorList>
    </citation>
    <scope>NUCLEOTIDE SEQUENCE</scope>
</reference>
<dbReference type="Proteomes" id="UP000676336">
    <property type="component" value="Unassembled WGS sequence"/>
</dbReference>
<evidence type="ECO:0000313" key="3">
    <source>
        <dbReference type="EMBL" id="CAF5200725.1"/>
    </source>
</evidence>
<evidence type="ECO:0000313" key="2">
    <source>
        <dbReference type="EMBL" id="CAF5123086.1"/>
    </source>
</evidence>
<dbReference type="GO" id="GO:0017020">
    <property type="term" value="F:myosin phosphatase regulator activity"/>
    <property type="evidence" value="ECO:0007669"/>
    <property type="project" value="TreeGrafter"/>
</dbReference>
<feature type="non-terminal residue" evidence="3">
    <location>
        <position position="1"/>
    </location>
</feature>
<keyword evidence="1" id="KW-0677">Repeat</keyword>
<dbReference type="AlphaFoldDB" id="A0A8S3INX2"/>
<dbReference type="GO" id="GO:0005737">
    <property type="term" value="C:cytoplasm"/>
    <property type="evidence" value="ECO:0007669"/>
    <property type="project" value="TreeGrafter"/>
</dbReference>
<dbReference type="EMBL" id="CAJOBJ010346497">
    <property type="protein sequence ID" value="CAF5202120.1"/>
    <property type="molecule type" value="Genomic_DNA"/>
</dbReference>
<dbReference type="GO" id="GO:0004857">
    <property type="term" value="F:enzyme inhibitor activity"/>
    <property type="evidence" value="ECO:0007669"/>
    <property type="project" value="TreeGrafter"/>
</dbReference>
<dbReference type="PANTHER" id="PTHR24179">
    <property type="entry name" value="PROTEIN PHOSPHATASE 1 REGULATORY SUBUNIT 12"/>
    <property type="match status" value="1"/>
</dbReference>
<feature type="non-terminal residue" evidence="3">
    <location>
        <position position="103"/>
    </location>
</feature>
<evidence type="ECO:0000313" key="4">
    <source>
        <dbReference type="EMBL" id="CAF5202120.1"/>
    </source>
</evidence>
<dbReference type="SUPFAM" id="SSF48403">
    <property type="entry name" value="Ankyrin repeat"/>
    <property type="match status" value="1"/>
</dbReference>
<evidence type="ECO:0000313" key="5">
    <source>
        <dbReference type="Proteomes" id="UP000676336"/>
    </source>
</evidence>
<protein>
    <submittedName>
        <fullName evidence="3">Uncharacterized protein</fullName>
    </submittedName>
</protein>